<dbReference type="Gene3D" id="3.40.50.1820">
    <property type="entry name" value="alpha/beta hydrolase"/>
    <property type="match status" value="1"/>
</dbReference>
<protein>
    <recommendedName>
        <fullName evidence="3">Alpha/beta hydrolase</fullName>
    </recommendedName>
</protein>
<organism evidence="1 2">
    <name type="scientific">Trueperella pyogenes</name>
    <dbReference type="NCBI Taxonomy" id="1661"/>
    <lineage>
        <taxon>Bacteria</taxon>
        <taxon>Bacillati</taxon>
        <taxon>Actinomycetota</taxon>
        <taxon>Actinomycetes</taxon>
        <taxon>Actinomycetales</taxon>
        <taxon>Actinomycetaceae</taxon>
        <taxon>Trueperella</taxon>
    </lineage>
</organism>
<evidence type="ECO:0000313" key="1">
    <source>
        <dbReference type="EMBL" id="AZR06685.1"/>
    </source>
</evidence>
<reference evidence="1 2" key="1">
    <citation type="submission" date="2018-11" db="EMBL/GenBank/DDBJ databases">
        <title>Multidrug-resistant genes are associated with an 42-kb island TGI1 carrying a complex class 1 integron in a Trueperella pyogenes.</title>
        <authorList>
            <person name="Dong W."/>
        </authorList>
    </citation>
    <scope>NUCLEOTIDE SEQUENCE [LARGE SCALE GENOMIC DNA]</scope>
    <source>
        <strain evidence="1 2">TP4</strain>
    </source>
</reference>
<dbReference type="AlphaFoldDB" id="A0A3S9QKX0"/>
<gene>
    <name evidence="1" type="ORF">EBQ10_04820</name>
</gene>
<evidence type="ECO:0000313" key="2">
    <source>
        <dbReference type="Proteomes" id="UP000275951"/>
    </source>
</evidence>
<accession>A0A3S9QKX0</accession>
<proteinExistence type="predicted"/>
<dbReference type="RefSeq" id="WP_114949345.1">
    <property type="nucleotide sequence ID" value="NZ_CP033905.1"/>
</dbReference>
<dbReference type="EMBL" id="CP033905">
    <property type="protein sequence ID" value="AZR06685.1"/>
    <property type="molecule type" value="Genomic_DNA"/>
</dbReference>
<dbReference type="InterPro" id="IPR029058">
    <property type="entry name" value="AB_hydrolase_fold"/>
</dbReference>
<evidence type="ECO:0008006" key="3">
    <source>
        <dbReference type="Google" id="ProtNLM"/>
    </source>
</evidence>
<dbReference type="Proteomes" id="UP000275951">
    <property type="component" value="Chromosome"/>
</dbReference>
<name>A0A3S9QKX0_9ACTO</name>
<sequence length="257" mass="28050">MESIGEPALSDEERAKAQWLAGLPVAPDSIECYGHSAAEVIEWYGDPEDRPICFLRGGHFHDDALPATRPAARALSQAGYYVGLADYRLVAGRPELTAHDYMALGMHPILGQAIWVGHDAGGTFAMNVVLAPETQVRTAILLAPVLDLASDARGGAGQINPLIRWIGGTPEDHPERYALYDPLFTYYQVGSARFRARNLSLSIIHGVDDSVVDVDWSREVRGEPFNLAILEDADHIDLIHPDHDAWVYFLGALASVA</sequence>
<dbReference type="SUPFAM" id="SSF53474">
    <property type="entry name" value="alpha/beta-Hydrolases"/>
    <property type="match status" value="1"/>
</dbReference>